<comment type="caution">
    <text evidence="2">The sequence shown here is derived from an EMBL/GenBank/DDBJ whole genome shotgun (WGS) entry which is preliminary data.</text>
</comment>
<feature type="compositionally biased region" description="Basic and acidic residues" evidence="1">
    <location>
        <begin position="1"/>
        <end position="11"/>
    </location>
</feature>
<organism evidence="2 3">
    <name type="scientific">Ficus carica</name>
    <name type="common">Common fig</name>
    <dbReference type="NCBI Taxonomy" id="3494"/>
    <lineage>
        <taxon>Eukaryota</taxon>
        <taxon>Viridiplantae</taxon>
        <taxon>Streptophyta</taxon>
        <taxon>Embryophyta</taxon>
        <taxon>Tracheophyta</taxon>
        <taxon>Spermatophyta</taxon>
        <taxon>Magnoliopsida</taxon>
        <taxon>eudicotyledons</taxon>
        <taxon>Gunneridae</taxon>
        <taxon>Pentapetalae</taxon>
        <taxon>rosids</taxon>
        <taxon>fabids</taxon>
        <taxon>Rosales</taxon>
        <taxon>Moraceae</taxon>
        <taxon>Ficeae</taxon>
        <taxon>Ficus</taxon>
    </lineage>
</organism>
<accession>A0AA88DSI5</accession>
<feature type="region of interest" description="Disordered" evidence="1">
    <location>
        <begin position="1"/>
        <end position="21"/>
    </location>
</feature>
<reference evidence="2" key="1">
    <citation type="submission" date="2023-07" db="EMBL/GenBank/DDBJ databases">
        <title>draft genome sequence of fig (Ficus carica).</title>
        <authorList>
            <person name="Takahashi T."/>
            <person name="Nishimura K."/>
        </authorList>
    </citation>
    <scope>NUCLEOTIDE SEQUENCE</scope>
</reference>
<protein>
    <submittedName>
        <fullName evidence="2">Uncharacterized protein</fullName>
    </submittedName>
</protein>
<proteinExistence type="predicted"/>
<gene>
    <name evidence="2" type="ORF">TIFTF001_029951</name>
</gene>
<sequence length="21" mass="2344">MIERETVEWAARRGGGRGRVG</sequence>
<dbReference type="Proteomes" id="UP001187192">
    <property type="component" value="Unassembled WGS sequence"/>
</dbReference>
<name>A0AA88DSI5_FICCA</name>
<evidence type="ECO:0000313" key="2">
    <source>
        <dbReference type="EMBL" id="GMN60855.1"/>
    </source>
</evidence>
<keyword evidence="3" id="KW-1185">Reference proteome</keyword>
<feature type="non-terminal residue" evidence="2">
    <location>
        <position position="21"/>
    </location>
</feature>
<evidence type="ECO:0000313" key="3">
    <source>
        <dbReference type="Proteomes" id="UP001187192"/>
    </source>
</evidence>
<evidence type="ECO:0000256" key="1">
    <source>
        <dbReference type="SAM" id="MobiDB-lite"/>
    </source>
</evidence>
<dbReference type="AlphaFoldDB" id="A0AA88DSI5"/>
<dbReference type="EMBL" id="BTGU01000103">
    <property type="protein sequence ID" value="GMN60855.1"/>
    <property type="molecule type" value="Genomic_DNA"/>
</dbReference>